<evidence type="ECO:0000313" key="4">
    <source>
        <dbReference type="Proteomes" id="UP000886757"/>
    </source>
</evidence>
<gene>
    <name evidence="3" type="ORF">IAB31_06165</name>
</gene>
<dbReference type="AlphaFoldDB" id="A0A9D1ABB7"/>
<dbReference type="EMBL" id="DVGK01000069">
    <property type="protein sequence ID" value="HIR13490.1"/>
    <property type="molecule type" value="Genomic_DNA"/>
</dbReference>
<evidence type="ECO:0000256" key="1">
    <source>
        <dbReference type="SAM" id="MobiDB-lite"/>
    </source>
</evidence>
<sequence>MKKKSWKFLYSISAGLLLLAGGSIIHAEETAVIGGADGPTGIFLAGEEENAEAFQSQDPEEAANAFLKEFYSIGFAEADGILNSFSEEQEQMAGEVTEGTEGPAAPSEKTEEIEKITEGASEEAEASGEVQVTVIGEDVEEPYTYSFDSVLGALEQISPYKYMTREAWEELSASRGLTRLYGLVQDAGQDLAAEEITLEETSGDDEEVKYNFQVSLKFSGEGEESFEISGQMDLISGTEGWQVERFYTSL</sequence>
<accession>A0A9D1ABB7</accession>
<reference evidence="3" key="2">
    <citation type="journal article" date="2021" name="PeerJ">
        <title>Extensive microbial diversity within the chicken gut microbiome revealed by metagenomics and culture.</title>
        <authorList>
            <person name="Gilroy R."/>
            <person name="Ravi A."/>
            <person name="Getino M."/>
            <person name="Pursley I."/>
            <person name="Horton D.L."/>
            <person name="Alikhan N.F."/>
            <person name="Baker D."/>
            <person name="Gharbi K."/>
            <person name="Hall N."/>
            <person name="Watson M."/>
            <person name="Adriaenssens E.M."/>
            <person name="Foster-Nyarko E."/>
            <person name="Jarju S."/>
            <person name="Secka A."/>
            <person name="Antonio M."/>
            <person name="Oren A."/>
            <person name="Chaudhuri R.R."/>
            <person name="La Ragione R."/>
            <person name="Hildebrand F."/>
            <person name="Pallen M.J."/>
        </authorList>
    </citation>
    <scope>NUCLEOTIDE SEQUENCE</scope>
    <source>
        <strain evidence="3">ChiSjej4B22-8148</strain>
    </source>
</reference>
<protein>
    <recommendedName>
        <fullName evidence="5">NTF2-like N-terminal transpeptidase domain-containing protein</fullName>
    </recommendedName>
</protein>
<comment type="caution">
    <text evidence="3">The sequence shown here is derived from an EMBL/GenBank/DDBJ whole genome shotgun (WGS) entry which is preliminary data.</text>
</comment>
<evidence type="ECO:0008006" key="5">
    <source>
        <dbReference type="Google" id="ProtNLM"/>
    </source>
</evidence>
<proteinExistence type="predicted"/>
<feature type="region of interest" description="Disordered" evidence="1">
    <location>
        <begin position="89"/>
        <end position="127"/>
    </location>
</feature>
<feature type="chain" id="PRO_5039700282" description="NTF2-like N-terminal transpeptidase domain-containing protein" evidence="2">
    <location>
        <begin position="28"/>
        <end position="250"/>
    </location>
</feature>
<keyword evidence="2" id="KW-0732">Signal</keyword>
<feature type="compositionally biased region" description="Basic and acidic residues" evidence="1">
    <location>
        <begin position="108"/>
        <end position="117"/>
    </location>
</feature>
<organism evidence="3 4">
    <name type="scientific">Candidatus Choladousia intestinavium</name>
    <dbReference type="NCBI Taxonomy" id="2840727"/>
    <lineage>
        <taxon>Bacteria</taxon>
        <taxon>Bacillati</taxon>
        <taxon>Bacillota</taxon>
        <taxon>Clostridia</taxon>
        <taxon>Lachnospirales</taxon>
        <taxon>Lachnospiraceae</taxon>
        <taxon>Lachnospiraceae incertae sedis</taxon>
        <taxon>Candidatus Choladousia</taxon>
    </lineage>
</organism>
<reference evidence="3" key="1">
    <citation type="submission" date="2020-10" db="EMBL/GenBank/DDBJ databases">
        <authorList>
            <person name="Gilroy R."/>
        </authorList>
    </citation>
    <scope>NUCLEOTIDE SEQUENCE</scope>
    <source>
        <strain evidence="3">ChiSjej4B22-8148</strain>
    </source>
</reference>
<name>A0A9D1ABB7_9FIRM</name>
<feature type="signal peptide" evidence="2">
    <location>
        <begin position="1"/>
        <end position="27"/>
    </location>
</feature>
<dbReference type="Proteomes" id="UP000886757">
    <property type="component" value="Unassembled WGS sequence"/>
</dbReference>
<evidence type="ECO:0000256" key="2">
    <source>
        <dbReference type="SAM" id="SignalP"/>
    </source>
</evidence>
<evidence type="ECO:0000313" key="3">
    <source>
        <dbReference type="EMBL" id="HIR13490.1"/>
    </source>
</evidence>